<dbReference type="PANTHER" id="PTHR10858">
    <property type="entry name" value="DEOXYRIBONUCLEASE II"/>
    <property type="match status" value="1"/>
</dbReference>
<evidence type="ECO:0000256" key="1">
    <source>
        <dbReference type="ARBA" id="ARBA00007527"/>
    </source>
</evidence>
<dbReference type="InParanoid" id="D3AYZ8"/>
<dbReference type="GO" id="GO:0004531">
    <property type="term" value="F:deoxyribonuclease II activity"/>
    <property type="evidence" value="ECO:0007669"/>
    <property type="project" value="InterPro"/>
</dbReference>
<proteinExistence type="inferred from homology"/>
<dbReference type="InterPro" id="IPR004947">
    <property type="entry name" value="DNase_II"/>
</dbReference>
<dbReference type="CDD" id="cd00603">
    <property type="entry name" value="IPT_PCSR"/>
    <property type="match status" value="2"/>
</dbReference>
<dbReference type="SUPFAM" id="SSF81296">
    <property type="entry name" value="E set domains"/>
    <property type="match status" value="3"/>
</dbReference>
<sequence>MQALKQYIFTVTVKLIHQATSNNGSVNFVATKLKLIDLEVSITQSGTPQLMTCQTLGPSTPNSKKFIKNVFDFFKLHQDPSNMRVPSKIAVGATTVFTADNVNGIKTATLDGLAAPLLTRYINDQSMSFQVPIGFPLGNNNLNLSGDAGELLFGPLPVQLFVIQLNSIEVVDFVEVPTVKITGIGLDNMGFLPKVLMTDSSNAVTKCLVEVKTTYVTILCLPEAKKPGSYKIEIHLGKYGVTLTQNNFNFHSSLLIRERVFDPTKENKMVVFTKDIVRDNVGIVEPKFYDSTNPLTSTLLPTMVLISKELHYQIDVTIPVERDFLNSNPNHQYNIEMRWTPNPPTVIPSTIIPISFSRSNPVITKIYPPTARYSFQNFDTDPVITQITIYGTGFDSRIAPQIEFTEKGAFTGKFNCETIQINTYLTCFIKSQREILTEVRLIYNNDIQSDPFDFNFFGLSCLGRSPDLNVPNLPVDWSFTYKFRENEDTPIAEKDNYLYIDNKYDLNVERHKGLTDISSSLSPMAATFDQIKYGYSYYFYNDQVGMRNPDGSMVKPKVDPLKQKSIYTAANSKPGHTKGLVIYDHNTGSGLHIIHSQPYWPAFTYNSPTAPTGEPLTKAPPYDYYEINTPNWLGDKSLNQHFYCYTFGASTDVNTGINIVSRYIGQNIPLIFQSVQNLKNPQFTLLNALIDPNGVTTSIDPITTICDAETANAFPSLKDKCWWHTDMTTKSGIKLNIFSKASNNYKEKKVQMVKVRKPVPGAALYVKPNPNEKYILEGFDIYERMLETFNPTANGRPFFVQTLQMGGAKRKYQTLENQKLLANVEDSLETTNPENLENGYIHHSARDHSKLMFNMRPQPWSDTRFDNIFCAGDSNRHNGQGIRGGGAACFFSKELVNYFSNRVGRYTNIIRANEEDLFVIQSFGIATIPTWMRLAVIDILITSEDTMIPPTGSIFETLQYVTFDGTNYDFIPTYPPTLSVLDDKRKFTVNISIYRASSSETIEWGLTWSSKVKAHAPNPIHVQQLMAMETPSFKLCYCIVEPCNLANALRYDTTFDLTTNPFTYVSYLPVQFYSQYTSFTVPPDNPLIFIDKYLQIMKTNIAWPTEIPNFVMVKSNGPTRLENDILYIFSLTCQEEVAYALTLKIIDSLLVDKTNIDNTVIQGMAWAVSKHINNLMTKQTGSTVVGCFRNNPEATFGVDLEGASLGRVAPPTAYWYAATFWDWMDELDDKTLGPDPNIVFGDFNTPSVIPWTELLKNVQNCQTIKSLYDSLDAKYRVKVNENILYYNGYPEPPVVPPVSASTSRFNLLLQLTSDNIPSYTTDVLKELLVDPGYFTQSQISNLDQTEIDKIFDSLALWHSTNDTNYGIKTVLETPKSSAQANKPLQFLSSLLLTNPLEPFGICESSQPSVMRLCDPFSLVSLTKLLQTHIYSHHELLSLESDLKFYYIDSKPAGSPVLAIATLKGRICDFTLVTPPLNTVQIQESLCLGSGPVIYGVSPPSVRPTNGNYPLDIYAFHIKAGMTVSIGDQDCLQSNYINSTYIQCIVPPGSGIQYISIYDVSTDSYDSQSTEFTFSYDLPTVDSISPMIIPTTGSQLIINGKNFGIDNSTISATIGDILLNLVSVNHTNIIVDIPAGTGSKLFISLKFNGYTIPNTLTFSYQPPAITSFTPTTGNALDILRIDGSGFGSNVTGVKVYVGIKECTILSVSDSIINCRLPVGISNKYISIQTPNTQLVMSSQYFRYKSSVINSQSGSIPTLGGLMQFRGSSFGDSLNDIAYAKFDSQAIDCKSFNVFTECMIPKGINNNIELKIASGDYLNTTLVNVYQNPVIASLSALPQLNTLIIEGSNLIPNQMPYDQNSWIELTNQQSQITKFNETFVNEAKISVNSNVLQSQFTSVKVVIGGRPSNVMNIQYNFNVFVQLYQDNNFDGIRQPNEPLLTGTVIFSTGTINQTISITGSGGVLTTAAGIYSAIINVGSNFVAPLNNFKVEVFGSITNQYYIPIWEKKSCVKSYTTTDGQTIVTLQEGTINLRNYGICSNTQNCLYPITVTSPPQCIATSTNDVVTITQGIPLTLTFYMDNNFNGIKDANENAPDPNVITIIYSKDGSGINNQQFVSSGQETLYVSSGLLKVSFQFDQSSKPTLYSIVSGKTYDISGAVSDSFGFYKWNYDSVPPVAFYNSLRYKLSLPVGKYNLQTLQNMGWLVQSNKISNGIITAINAFNNNQRVTLSSSSTDINSVVLQTNAPLEISVSPFSNVLIEVSYIPMFNSFTGLDQAGGQTSAEFFSPYLTLPSIYYGTPSFSNVMNCQSINGNQSRVQCIIPQGRGTVQLSMKSTSPSQEQLYPFSEYKMLYTNTVIQGTVYEDTNANNQKASDENGIAGIVVKLGTTFTTTTNAAGFYSFTVPSDQSSYVLSVVSTATFFLPTEITVNPTQLVNQNIGLLRYDTTKKCQVTLTSGTKTMYLQYGTFNLADYGWCNPQLSTTCTMSVISSTTPPDCAVDFNNLSYVRVRYANLVNLNLYIDQNLDNIINDGPSPGLFEQTVTKIYNYFPDNSYSLVTYTGSTKANIDVTNKIMVEFTPVINTRPVVSGSTHIITNGQTLKFPFFKYQYSAPSQKFFDQPGNTGQTLELPIGVYENGYLSGLPVSWVNKVKSFTVATSLKVLLVYNANAPDSYGVFYTEGQQGVTSPNLLKFIVYSDTALVTNNINIPVTGGSFMINNWSSQPPQVKYCADTNAPYTICPLLADQSKYQCPIPAGSWNCNIDIKYGNLALYGNYQFSRIPPTITGLVKQPSRLFSNELLIKGENFPPSQELSSFYSSVSSVKIDTYSCVLVSFINSTTISCLTVAFGNTMPDSGVISLRISNQPMTYTYTFNYLSSKCAGAQIKNGLATYNYAIGTNIYTIYTFDTLVCSWFCYCTVSTNPIFNQDWNVAMNSMTYSATRPSIINMYLTVSYAKCISITLYRVPGTPRPIPRTFEKGTYTFTAADSMYALITPQIGCKVVMFLDDSTSITVVSSFDPQNFPNYPWKSTPLSKIIISDFDDYGGNPVTSSGPLVSSPPLLGMAQDHLQ</sequence>
<feature type="region of interest" description="Disordered" evidence="3">
    <location>
        <begin position="3045"/>
        <end position="3064"/>
    </location>
</feature>
<feature type="domain" description="IPT/TIG" evidence="4">
    <location>
        <begin position="1577"/>
        <end position="1660"/>
    </location>
</feature>
<reference evidence="5 6" key="1">
    <citation type="journal article" date="2011" name="Genome Res.">
        <title>Phylogeny-wide analysis of social amoeba genomes highlights ancient origins for complex intercellular communication.</title>
        <authorList>
            <person name="Heidel A.J."/>
            <person name="Lawal H.M."/>
            <person name="Felder M."/>
            <person name="Schilde C."/>
            <person name="Helps N.R."/>
            <person name="Tunggal B."/>
            <person name="Rivero F."/>
            <person name="John U."/>
            <person name="Schleicher M."/>
            <person name="Eichinger L."/>
            <person name="Platzer M."/>
            <person name="Noegel A.A."/>
            <person name="Schaap P."/>
            <person name="Gloeckner G."/>
        </authorList>
    </citation>
    <scope>NUCLEOTIDE SEQUENCE [LARGE SCALE GENOMIC DNA]</scope>
    <source>
        <strain evidence="6">ATCC 26659 / Pp 5 / PN500</strain>
    </source>
</reference>
<dbReference type="InterPro" id="IPR002909">
    <property type="entry name" value="IPT_dom"/>
</dbReference>
<accession>D3AYZ8</accession>
<feature type="compositionally biased region" description="Low complexity" evidence="3">
    <location>
        <begin position="3045"/>
        <end position="3057"/>
    </location>
</feature>
<dbReference type="PANTHER" id="PTHR10858:SF25">
    <property type="entry name" value="DEOXYRIBONUCLEASE II FAMILY PROTEIN"/>
    <property type="match status" value="1"/>
</dbReference>
<evidence type="ECO:0000256" key="2">
    <source>
        <dbReference type="ARBA" id="ARBA00022801"/>
    </source>
</evidence>
<dbReference type="EMBL" id="ADBJ01000004">
    <property type="protein sequence ID" value="EFA85688.1"/>
    <property type="molecule type" value="Genomic_DNA"/>
</dbReference>
<dbReference type="InterPro" id="IPR014756">
    <property type="entry name" value="Ig_E-set"/>
</dbReference>
<evidence type="ECO:0000313" key="6">
    <source>
        <dbReference type="Proteomes" id="UP000001396"/>
    </source>
</evidence>
<feature type="domain" description="IPT/TIG" evidence="4">
    <location>
        <begin position="1661"/>
        <end position="1743"/>
    </location>
</feature>
<protein>
    <recommendedName>
        <fullName evidence="4">IPT/TIG domain-containing protein</fullName>
    </recommendedName>
</protein>
<gene>
    <name evidence="5" type="ORF">PPL_00917</name>
</gene>
<keyword evidence="6" id="KW-1185">Reference proteome</keyword>
<name>D3AYZ8_HETP5</name>
<dbReference type="Pfam" id="PF01833">
    <property type="entry name" value="TIG"/>
    <property type="match status" value="4"/>
</dbReference>
<feature type="domain" description="IPT/TIG" evidence="4">
    <location>
        <begin position="2777"/>
        <end position="2871"/>
    </location>
</feature>
<dbReference type="SUPFAM" id="SSF117074">
    <property type="entry name" value="Hypothetical protein PA1324"/>
    <property type="match status" value="1"/>
</dbReference>
<dbReference type="RefSeq" id="XP_020437795.1">
    <property type="nucleotide sequence ID" value="XM_020571937.1"/>
</dbReference>
<keyword evidence="2" id="KW-0378">Hydrolase</keyword>
<dbReference type="Pfam" id="PF03265">
    <property type="entry name" value="DNase_II"/>
    <property type="match status" value="2"/>
</dbReference>
<dbReference type="GeneID" id="31356448"/>
<evidence type="ECO:0000256" key="3">
    <source>
        <dbReference type="SAM" id="MobiDB-lite"/>
    </source>
</evidence>
<comment type="similarity">
    <text evidence="1">Belongs to the DNase II family.</text>
</comment>
<evidence type="ECO:0000259" key="4">
    <source>
        <dbReference type="SMART" id="SM00429"/>
    </source>
</evidence>
<dbReference type="InterPro" id="IPR013783">
    <property type="entry name" value="Ig-like_fold"/>
</dbReference>
<dbReference type="Gene3D" id="2.60.40.10">
    <property type="entry name" value="Immunoglobulins"/>
    <property type="match status" value="4"/>
</dbReference>
<dbReference type="SMART" id="SM00429">
    <property type="entry name" value="IPT"/>
    <property type="match status" value="3"/>
</dbReference>
<comment type="caution">
    <text evidence="5">The sequence shown here is derived from an EMBL/GenBank/DDBJ whole genome shotgun (WGS) entry which is preliminary data.</text>
</comment>
<evidence type="ECO:0000313" key="5">
    <source>
        <dbReference type="EMBL" id="EFA85688.1"/>
    </source>
</evidence>
<dbReference type="Proteomes" id="UP000001396">
    <property type="component" value="Unassembled WGS sequence"/>
</dbReference>
<organism evidence="5 6">
    <name type="scientific">Heterostelium pallidum (strain ATCC 26659 / Pp 5 / PN500)</name>
    <name type="common">Cellular slime mold</name>
    <name type="synonym">Polysphondylium pallidum</name>
    <dbReference type="NCBI Taxonomy" id="670386"/>
    <lineage>
        <taxon>Eukaryota</taxon>
        <taxon>Amoebozoa</taxon>
        <taxon>Evosea</taxon>
        <taxon>Eumycetozoa</taxon>
        <taxon>Dictyostelia</taxon>
        <taxon>Acytosteliales</taxon>
        <taxon>Acytosteliaceae</taxon>
        <taxon>Heterostelium</taxon>
    </lineage>
</organism>